<keyword evidence="2" id="KW-1185">Reference proteome</keyword>
<reference evidence="1 2" key="1">
    <citation type="submission" date="2019-09" db="EMBL/GenBank/DDBJ databases">
        <title>Phylogeny of genus Pseudoclavibacter and closely related genus.</title>
        <authorList>
            <person name="Li Y."/>
        </authorList>
    </citation>
    <scope>NUCLEOTIDE SEQUENCE [LARGE SCALE GENOMIC DNA]</scope>
    <source>
        <strain evidence="1 2">THG-MD12</strain>
    </source>
</reference>
<protein>
    <recommendedName>
        <fullName evidence="3">WXG100 family type VII secretion target</fullName>
    </recommendedName>
</protein>
<organism evidence="1 2">
    <name type="scientific">Pseudoclavibacter terrae</name>
    <dbReference type="NCBI Taxonomy" id="1530195"/>
    <lineage>
        <taxon>Bacteria</taxon>
        <taxon>Bacillati</taxon>
        <taxon>Actinomycetota</taxon>
        <taxon>Actinomycetes</taxon>
        <taxon>Micrococcales</taxon>
        <taxon>Microbacteriaceae</taxon>
        <taxon>Pseudoclavibacter</taxon>
    </lineage>
</organism>
<dbReference type="Pfam" id="PF20117">
    <property type="entry name" value="DUF6507"/>
    <property type="match status" value="1"/>
</dbReference>
<name>A0A7J5B1Q4_9MICO</name>
<dbReference type="Proteomes" id="UP000490386">
    <property type="component" value="Unassembled WGS sequence"/>
</dbReference>
<evidence type="ECO:0008006" key="3">
    <source>
        <dbReference type="Google" id="ProtNLM"/>
    </source>
</evidence>
<dbReference type="OrthoDB" id="4829084at2"/>
<accession>A0A7J5B1Q4</accession>
<sequence length="122" mass="12494">MSDWKIDPTGVQTVLTSVQTTQGELATVITEAGMNGVMAGVAWGGGITVGVSEALAGLLTEQQSNVTAVGNTVNASVTGVANAVYAYNNGQEQMALEFQGAIADGSDGDFSFFEQHGYRGDA</sequence>
<proteinExistence type="predicted"/>
<dbReference type="AlphaFoldDB" id="A0A7J5B1Q4"/>
<dbReference type="RefSeq" id="WP_104286865.1">
    <property type="nucleotide sequence ID" value="NZ_CANKVH010000016.1"/>
</dbReference>
<gene>
    <name evidence="1" type="ORF">F8O03_11700</name>
</gene>
<comment type="caution">
    <text evidence="1">The sequence shown here is derived from an EMBL/GenBank/DDBJ whole genome shotgun (WGS) entry which is preliminary data.</text>
</comment>
<dbReference type="EMBL" id="WBJX01000003">
    <property type="protein sequence ID" value="KAB1637844.1"/>
    <property type="molecule type" value="Genomic_DNA"/>
</dbReference>
<evidence type="ECO:0000313" key="2">
    <source>
        <dbReference type="Proteomes" id="UP000490386"/>
    </source>
</evidence>
<dbReference type="InterPro" id="IPR045436">
    <property type="entry name" value="DUF6507"/>
</dbReference>
<evidence type="ECO:0000313" key="1">
    <source>
        <dbReference type="EMBL" id="KAB1637844.1"/>
    </source>
</evidence>